<dbReference type="PANTHER" id="PTHR10015">
    <property type="entry name" value="HEAT SHOCK TRANSCRIPTION FACTOR"/>
    <property type="match status" value="1"/>
</dbReference>
<protein>
    <submittedName>
        <fullName evidence="12">Winged helix-turn-helix DNA-binding domain, Heat shock transcription factor family</fullName>
    </submittedName>
</protein>
<evidence type="ECO:0000256" key="10">
    <source>
        <dbReference type="SAM" id="Coils"/>
    </source>
</evidence>
<comment type="subcellular location">
    <subcellularLocation>
        <location evidence="1">Nucleus</location>
    </subcellularLocation>
</comment>
<dbReference type="Pfam" id="PF00447">
    <property type="entry name" value="HSF_DNA-bind"/>
    <property type="match status" value="1"/>
</dbReference>
<evidence type="ECO:0000313" key="12">
    <source>
        <dbReference type="EMBL" id="PWA86350.1"/>
    </source>
</evidence>
<evidence type="ECO:0000256" key="8">
    <source>
        <dbReference type="ARBA" id="ARBA00023242"/>
    </source>
</evidence>
<dbReference type="Gene3D" id="1.10.10.10">
    <property type="entry name" value="Winged helix-like DNA-binding domain superfamily/Winged helix DNA-binding domain"/>
    <property type="match status" value="1"/>
</dbReference>
<comment type="subunit">
    <text evidence="2">Homotrimer.</text>
</comment>
<dbReference type="FunFam" id="1.10.10.10:FF:000037">
    <property type="entry name" value="Heat stress transcription factor B-4"/>
    <property type="match status" value="1"/>
</dbReference>
<feature type="coiled-coil region" evidence="10">
    <location>
        <begin position="147"/>
        <end position="178"/>
    </location>
</feature>
<dbReference type="SUPFAM" id="SSF46785">
    <property type="entry name" value="Winged helix' DNA-binding domain"/>
    <property type="match status" value="1"/>
</dbReference>
<keyword evidence="4" id="KW-0805">Transcription regulation</keyword>
<dbReference type="InterPro" id="IPR036390">
    <property type="entry name" value="WH_DNA-bd_sf"/>
</dbReference>
<dbReference type="STRING" id="35608.A0A2U1PKR1"/>
<evidence type="ECO:0000256" key="5">
    <source>
        <dbReference type="ARBA" id="ARBA00023016"/>
    </source>
</evidence>
<evidence type="ECO:0000256" key="9">
    <source>
        <dbReference type="RuleBase" id="RU004020"/>
    </source>
</evidence>
<evidence type="ECO:0000256" key="2">
    <source>
        <dbReference type="ARBA" id="ARBA00011233"/>
    </source>
</evidence>
<dbReference type="Proteomes" id="UP000245207">
    <property type="component" value="Unassembled WGS sequence"/>
</dbReference>
<dbReference type="PROSITE" id="PS00434">
    <property type="entry name" value="HSF_DOMAIN"/>
    <property type="match status" value="1"/>
</dbReference>
<keyword evidence="3" id="KW-0597">Phosphoprotein</keyword>
<keyword evidence="13" id="KW-1185">Reference proteome</keyword>
<dbReference type="PANTHER" id="PTHR10015:SF466">
    <property type="entry name" value="TRANSCRIPTION FACTOR HSF-TYPE-DNA-BINDING FAMILY"/>
    <property type="match status" value="1"/>
</dbReference>
<dbReference type="InterPro" id="IPR000232">
    <property type="entry name" value="HSF_DNA-bd"/>
</dbReference>
<dbReference type="PRINTS" id="PR00056">
    <property type="entry name" value="HSFDOMAIN"/>
</dbReference>
<proteinExistence type="inferred from homology"/>
<dbReference type="AlphaFoldDB" id="A0A2U1PKR1"/>
<keyword evidence="7" id="KW-0804">Transcription</keyword>
<accession>A0A2U1PKR1</accession>
<feature type="domain" description="HSF-type DNA-binding" evidence="11">
    <location>
        <begin position="50"/>
        <end position="74"/>
    </location>
</feature>
<evidence type="ECO:0000313" key="13">
    <source>
        <dbReference type="Proteomes" id="UP000245207"/>
    </source>
</evidence>
<sequence length="252" mass="28321">MAMERTVPTPFLSKTYSLVDDPLTDEMISWNENGNGFVVWKPAEFARDLLPKFFKHNNFSSFIRQLNTYGFRKIVADRWEFSHDYFRKGEKSLLKEIQRRKIAIAPTTPPATPATTSISPLVDKPMISTSAGNSSEELGVSSNSSPIAITETDLLEENERLKEQNANMRCELDHLRSMCTSVVMMMSNFMCNQPEINNGGPSMKTAEGSDSGTQAEEEMCPRLFGVSIGAKRARTSMENAVVDEQRDNKMVE</sequence>
<dbReference type="GO" id="GO:0005634">
    <property type="term" value="C:nucleus"/>
    <property type="evidence" value="ECO:0007669"/>
    <property type="project" value="UniProtKB-SubCell"/>
</dbReference>
<evidence type="ECO:0000256" key="1">
    <source>
        <dbReference type="ARBA" id="ARBA00004123"/>
    </source>
</evidence>
<dbReference type="EMBL" id="PKPP01001029">
    <property type="protein sequence ID" value="PWA86350.1"/>
    <property type="molecule type" value="Genomic_DNA"/>
</dbReference>
<dbReference type="GO" id="GO:0003700">
    <property type="term" value="F:DNA-binding transcription factor activity"/>
    <property type="evidence" value="ECO:0007669"/>
    <property type="project" value="InterPro"/>
</dbReference>
<evidence type="ECO:0000256" key="7">
    <source>
        <dbReference type="ARBA" id="ARBA00023163"/>
    </source>
</evidence>
<keyword evidence="10" id="KW-0175">Coiled coil</keyword>
<dbReference type="SMART" id="SM00415">
    <property type="entry name" value="HSF"/>
    <property type="match status" value="1"/>
</dbReference>
<name>A0A2U1PKR1_ARTAN</name>
<organism evidence="12 13">
    <name type="scientific">Artemisia annua</name>
    <name type="common">Sweet wormwood</name>
    <dbReference type="NCBI Taxonomy" id="35608"/>
    <lineage>
        <taxon>Eukaryota</taxon>
        <taxon>Viridiplantae</taxon>
        <taxon>Streptophyta</taxon>
        <taxon>Embryophyta</taxon>
        <taxon>Tracheophyta</taxon>
        <taxon>Spermatophyta</taxon>
        <taxon>Magnoliopsida</taxon>
        <taxon>eudicotyledons</taxon>
        <taxon>Gunneridae</taxon>
        <taxon>Pentapetalae</taxon>
        <taxon>asterids</taxon>
        <taxon>campanulids</taxon>
        <taxon>Asterales</taxon>
        <taxon>Asteraceae</taxon>
        <taxon>Asteroideae</taxon>
        <taxon>Anthemideae</taxon>
        <taxon>Artemisiinae</taxon>
        <taxon>Artemisia</taxon>
    </lineage>
</organism>
<dbReference type="OrthoDB" id="60033at2759"/>
<evidence type="ECO:0000256" key="6">
    <source>
        <dbReference type="ARBA" id="ARBA00023125"/>
    </source>
</evidence>
<evidence type="ECO:0000259" key="11">
    <source>
        <dbReference type="PROSITE" id="PS00434"/>
    </source>
</evidence>
<evidence type="ECO:0000256" key="3">
    <source>
        <dbReference type="ARBA" id="ARBA00022553"/>
    </source>
</evidence>
<reference evidence="12 13" key="1">
    <citation type="journal article" date="2018" name="Mol. Plant">
        <title>The genome of Artemisia annua provides insight into the evolution of Asteraceae family and artemisinin biosynthesis.</title>
        <authorList>
            <person name="Shen Q."/>
            <person name="Zhang L."/>
            <person name="Liao Z."/>
            <person name="Wang S."/>
            <person name="Yan T."/>
            <person name="Shi P."/>
            <person name="Liu M."/>
            <person name="Fu X."/>
            <person name="Pan Q."/>
            <person name="Wang Y."/>
            <person name="Lv Z."/>
            <person name="Lu X."/>
            <person name="Zhang F."/>
            <person name="Jiang W."/>
            <person name="Ma Y."/>
            <person name="Chen M."/>
            <person name="Hao X."/>
            <person name="Li L."/>
            <person name="Tang Y."/>
            <person name="Lv G."/>
            <person name="Zhou Y."/>
            <person name="Sun X."/>
            <person name="Brodelius P.E."/>
            <person name="Rose J.K.C."/>
            <person name="Tang K."/>
        </authorList>
    </citation>
    <scope>NUCLEOTIDE SEQUENCE [LARGE SCALE GENOMIC DNA]</scope>
    <source>
        <strain evidence="13">cv. Huhao1</strain>
        <tissue evidence="12">Leaf</tissue>
    </source>
</reference>
<dbReference type="GO" id="GO:0006357">
    <property type="term" value="P:regulation of transcription by RNA polymerase II"/>
    <property type="evidence" value="ECO:0007669"/>
    <property type="project" value="TreeGrafter"/>
</dbReference>
<dbReference type="GO" id="GO:0000978">
    <property type="term" value="F:RNA polymerase II cis-regulatory region sequence-specific DNA binding"/>
    <property type="evidence" value="ECO:0007669"/>
    <property type="project" value="TreeGrafter"/>
</dbReference>
<keyword evidence="5 12" id="KW-0346">Stress response</keyword>
<keyword evidence="6 12" id="KW-0238">DNA-binding</keyword>
<comment type="caution">
    <text evidence="12">The sequence shown here is derived from an EMBL/GenBank/DDBJ whole genome shotgun (WGS) entry which is preliminary data.</text>
</comment>
<dbReference type="InterPro" id="IPR036388">
    <property type="entry name" value="WH-like_DNA-bd_sf"/>
</dbReference>
<evidence type="ECO:0000256" key="4">
    <source>
        <dbReference type="ARBA" id="ARBA00023015"/>
    </source>
</evidence>
<gene>
    <name evidence="12" type="ORF">CTI12_AA097240</name>
</gene>
<keyword evidence="8" id="KW-0539">Nucleus</keyword>
<comment type="similarity">
    <text evidence="9">Belongs to the HSF family.</text>
</comment>